<dbReference type="Gene3D" id="3.40.50.720">
    <property type="entry name" value="NAD(P)-binding Rossmann-like Domain"/>
    <property type="match status" value="1"/>
</dbReference>
<comment type="similarity">
    <text evidence="1">Belongs to the short-chain dehydrogenases/reductases (SDR) family.</text>
</comment>
<sequence>MSNIAIFGVARGIGRSFIKAEAGNYESIYLFDISNKVFELAAELKSIGVKCFAYQVDVTDIEETRSILESALRGEKIDQVCYLIRSKNKPDFLKITPEEWDDEFALTLKSAFFLIQQLVPHFNNGSAAVLFISSIHADLVCLNKAVTVSYHSAKAGLENLTKYLAVHLGNRNIRVNALRLGFIVQDEHLSRFYSEDNANYRANAELAHPLRRVGHTQEVTSAMTFLLSKQASFITGAILNVDGGMSLVEQSGLVFEVMSEKPE</sequence>
<dbReference type="EMBL" id="JBELOE010000200">
    <property type="protein sequence ID" value="MER2492203.1"/>
    <property type="molecule type" value="Genomic_DNA"/>
</dbReference>
<protein>
    <submittedName>
        <fullName evidence="3">SDR family oxidoreductase</fullName>
    </submittedName>
</protein>
<evidence type="ECO:0000313" key="4">
    <source>
        <dbReference type="Proteomes" id="UP001467690"/>
    </source>
</evidence>
<evidence type="ECO:0000313" key="3">
    <source>
        <dbReference type="EMBL" id="MER2492203.1"/>
    </source>
</evidence>
<accession>A0ABV1RGY1</accession>
<evidence type="ECO:0000256" key="2">
    <source>
        <dbReference type="ARBA" id="ARBA00023002"/>
    </source>
</evidence>
<evidence type="ECO:0000256" key="1">
    <source>
        <dbReference type="ARBA" id="ARBA00006484"/>
    </source>
</evidence>
<dbReference type="PRINTS" id="PR00081">
    <property type="entry name" value="GDHRDH"/>
</dbReference>
<name>A0ABV1RGY1_9ALTE</name>
<keyword evidence="4" id="KW-1185">Reference proteome</keyword>
<dbReference type="PANTHER" id="PTHR42760:SF133">
    <property type="entry name" value="3-OXOACYL-[ACYL-CARRIER-PROTEIN] REDUCTASE"/>
    <property type="match status" value="1"/>
</dbReference>
<organism evidence="3 4">
    <name type="scientific">Catenovulum sediminis</name>
    <dbReference type="NCBI Taxonomy" id="1740262"/>
    <lineage>
        <taxon>Bacteria</taxon>
        <taxon>Pseudomonadati</taxon>
        <taxon>Pseudomonadota</taxon>
        <taxon>Gammaproteobacteria</taxon>
        <taxon>Alteromonadales</taxon>
        <taxon>Alteromonadaceae</taxon>
        <taxon>Catenovulum</taxon>
    </lineage>
</organism>
<keyword evidence="2" id="KW-0560">Oxidoreductase</keyword>
<dbReference type="Pfam" id="PF13561">
    <property type="entry name" value="adh_short_C2"/>
    <property type="match status" value="1"/>
</dbReference>
<dbReference type="PANTHER" id="PTHR42760">
    <property type="entry name" value="SHORT-CHAIN DEHYDROGENASES/REDUCTASES FAMILY MEMBER"/>
    <property type="match status" value="1"/>
</dbReference>
<reference evidence="3 4" key="1">
    <citation type="submission" date="2024-06" db="EMBL/GenBank/DDBJ databases">
        <authorList>
            <person name="Chen R.Y."/>
        </authorList>
    </citation>
    <scope>NUCLEOTIDE SEQUENCE [LARGE SCALE GENOMIC DNA]</scope>
    <source>
        <strain evidence="3 4">D2</strain>
    </source>
</reference>
<dbReference type="SUPFAM" id="SSF51735">
    <property type="entry name" value="NAD(P)-binding Rossmann-fold domains"/>
    <property type="match status" value="1"/>
</dbReference>
<gene>
    <name evidence="3" type="ORF">ABS311_09945</name>
</gene>
<dbReference type="RefSeq" id="WP_350401719.1">
    <property type="nucleotide sequence ID" value="NZ_JBELOE010000200.1"/>
</dbReference>
<proteinExistence type="inferred from homology"/>
<dbReference type="InterPro" id="IPR002347">
    <property type="entry name" value="SDR_fam"/>
</dbReference>
<dbReference type="Proteomes" id="UP001467690">
    <property type="component" value="Unassembled WGS sequence"/>
</dbReference>
<comment type="caution">
    <text evidence="3">The sequence shown here is derived from an EMBL/GenBank/DDBJ whole genome shotgun (WGS) entry which is preliminary data.</text>
</comment>
<dbReference type="InterPro" id="IPR036291">
    <property type="entry name" value="NAD(P)-bd_dom_sf"/>
</dbReference>
<dbReference type="CDD" id="cd05233">
    <property type="entry name" value="SDR_c"/>
    <property type="match status" value="1"/>
</dbReference>